<gene>
    <name evidence="1" type="ORF">VF08_01690</name>
</gene>
<comment type="caution">
    <text evidence="1">The sequence shown here is derived from an EMBL/GenBank/DDBJ whole genome shotgun (WGS) entry which is preliminary data.</text>
</comment>
<sequence length="69" mass="7712">MREMGRLVLSGVEVWGDGEMGRWGDEFFPSAPCPMPNAQCPMPNDQCPMPNAQCPMPYFSSHKSIDFDS</sequence>
<dbReference type="Proteomes" id="UP000222310">
    <property type="component" value="Unassembled WGS sequence"/>
</dbReference>
<dbReference type="AlphaFoldDB" id="A0A9Q6ENI9"/>
<evidence type="ECO:0000313" key="2">
    <source>
        <dbReference type="Proteomes" id="UP000222310"/>
    </source>
</evidence>
<dbReference type="EMBL" id="LAHD01000002">
    <property type="protein sequence ID" value="PHK07330.1"/>
    <property type="molecule type" value="Genomic_DNA"/>
</dbReference>
<name>A0A9Q6ENI9_NOSLI</name>
<reference evidence="1 2" key="1">
    <citation type="submission" date="2015-02" db="EMBL/GenBank/DDBJ databases">
        <title>Nostoc linckia genome annotation.</title>
        <authorList>
            <person name="Zhou Z."/>
        </authorList>
    </citation>
    <scope>NUCLEOTIDE SEQUENCE [LARGE SCALE GENOMIC DNA]</scope>
    <source>
        <strain evidence="2">z8</strain>
    </source>
</reference>
<protein>
    <submittedName>
        <fullName evidence="1">Uncharacterized protein</fullName>
    </submittedName>
</protein>
<evidence type="ECO:0000313" key="1">
    <source>
        <dbReference type="EMBL" id="PHK07330.1"/>
    </source>
</evidence>
<organism evidence="1 2">
    <name type="scientific">Nostoc linckia z8</name>
    <dbReference type="NCBI Taxonomy" id="1628746"/>
    <lineage>
        <taxon>Bacteria</taxon>
        <taxon>Bacillati</taxon>
        <taxon>Cyanobacteriota</taxon>
        <taxon>Cyanophyceae</taxon>
        <taxon>Nostocales</taxon>
        <taxon>Nostocaceae</taxon>
        <taxon>Nostoc</taxon>
    </lineage>
</organism>
<proteinExistence type="predicted"/>
<accession>A0A9Q6ENI9</accession>